<name>A0AAQ3QQ76_9BACT</name>
<evidence type="ECO:0000313" key="3">
    <source>
        <dbReference type="Proteomes" id="UP001304300"/>
    </source>
</evidence>
<dbReference type="Proteomes" id="UP001304300">
    <property type="component" value="Chromosome"/>
</dbReference>
<evidence type="ECO:0000256" key="1">
    <source>
        <dbReference type="SAM" id="SignalP"/>
    </source>
</evidence>
<feature type="chain" id="PRO_5043023537" evidence="1">
    <location>
        <begin position="23"/>
        <end position="332"/>
    </location>
</feature>
<dbReference type="AlphaFoldDB" id="A0AAQ3QQ76"/>
<reference evidence="2 3" key="1">
    <citation type="submission" date="2023-10" db="EMBL/GenBank/DDBJ databases">
        <title>Rubellicoccus peritrichatus gen. nov., sp. nov., isolated from an algae of coral reef tank.</title>
        <authorList>
            <person name="Luo J."/>
        </authorList>
    </citation>
    <scope>NUCLEOTIDE SEQUENCE [LARGE SCALE GENOMIC DNA]</scope>
    <source>
        <strain evidence="2 3">CR14</strain>
    </source>
</reference>
<sequence>MSLPLTSAFLLSLLSGPFSPSANEAGSDAVPLDSTEIVSWASSVESITYGEAVDEVWRTPEKALGQAEGTAFEIVSLGRGGEIVLSFPNGISNGPGWDFVIFENSFDGLFLELGTVWVSTDGIRYRQFPNASLTAASVPAFGQVDATDLNNLAGKYIAGYGTPFDLADLQSLEGWSSNGLDLANIRYVRIVDVIGDGSQLDSDGRPIYDPYPTSGSAGFDLDAIGIRNEAYLDGIMSPDDPNNPWSFSASLGWYNATQFPWAYHLEHGWWFMTGQGVGSFWAYDASLGWIWISLELYPTIWSANEGWLFYLEETTDPRLFISSEDGRTVRVN</sequence>
<keyword evidence="1" id="KW-0732">Signal</keyword>
<accession>A0AAQ3QQ76</accession>
<evidence type="ECO:0000313" key="2">
    <source>
        <dbReference type="EMBL" id="WOO39938.1"/>
    </source>
</evidence>
<keyword evidence="3" id="KW-1185">Reference proteome</keyword>
<feature type="signal peptide" evidence="1">
    <location>
        <begin position="1"/>
        <end position="22"/>
    </location>
</feature>
<gene>
    <name evidence="2" type="ORF">RZN69_15030</name>
</gene>
<dbReference type="EMBL" id="CP136920">
    <property type="protein sequence ID" value="WOO39938.1"/>
    <property type="molecule type" value="Genomic_DNA"/>
</dbReference>
<organism evidence="2 3">
    <name type="scientific">Rubellicoccus peritrichatus</name>
    <dbReference type="NCBI Taxonomy" id="3080537"/>
    <lineage>
        <taxon>Bacteria</taxon>
        <taxon>Pseudomonadati</taxon>
        <taxon>Verrucomicrobiota</taxon>
        <taxon>Opitutia</taxon>
        <taxon>Puniceicoccales</taxon>
        <taxon>Cerasicoccaceae</taxon>
        <taxon>Rubellicoccus</taxon>
    </lineage>
</organism>
<proteinExistence type="predicted"/>
<protein>
    <submittedName>
        <fullName evidence="2">Uncharacterized protein</fullName>
    </submittedName>
</protein>
<dbReference type="RefSeq" id="WP_317831997.1">
    <property type="nucleotide sequence ID" value="NZ_CP136920.1"/>
</dbReference>
<dbReference type="KEGG" id="puo:RZN69_15030"/>